<evidence type="ECO:0000313" key="3">
    <source>
        <dbReference type="Proteomes" id="UP000295781"/>
    </source>
</evidence>
<sequence length="658" mass="68721">MHAHYGAGGDGGGSRPPTPLPGDAGLYFLGPLHELVAVGLHRPALEALCAGQRDLEEPPIDRAYLLKILDEEISRQFGQPLRPLVELVLNAADAARAPQPVVEVTVADGRVDVCDTGAGMGLRAILSRLLIPFATDKRPGIDLGRFGVGFFSVLGFGLAHPESFSLQLTTGDGVEGWAIRVVAWSGDDEACAADEPAAEAPGRARGRASVELTSALMCSVRRIAPLLGTRVRVTSAQLEAIAVRAYLRDALHFFPASRALVLLDGAAVNDGRLISGGQIIEERIAHRAGRAPGSARGPAGDARGGPAGDARGGPAGDARGGPAGDARGGPAGDARGDGLLARFHLGGRGLLPSISAATFHAGVKVDACLALAELALIDFPGVVELTEGRDALKVGPEFTEVAAAFHRRLIQLAVARGEGRRARDRLAEVAAQISALMLQSAGWDDVAKDVAAALLGPGRCMVTAERREALLGFLGPSVAERLFVPESFWAEREWQPHLPGERELLEEELDFDPPETLSALARRRADLAGIPLLLARAPNPHTTLVALCRSRPLPGAAGGAAAARGIPGALPLPRIAERRPAGPLPCLGTRRLLLIRDDSAAVRRPAGWSDWYALRAAFDRASGVREADLERDLIVGEPVDDAAGAALGAGIWTSGGEP</sequence>
<evidence type="ECO:0000313" key="2">
    <source>
        <dbReference type="EMBL" id="AUX25339.1"/>
    </source>
</evidence>
<feature type="compositionally biased region" description="Gly residues" evidence="1">
    <location>
        <begin position="302"/>
        <end position="331"/>
    </location>
</feature>
<dbReference type="InterPro" id="IPR036890">
    <property type="entry name" value="HATPase_C_sf"/>
</dbReference>
<dbReference type="RefSeq" id="WP_129352187.1">
    <property type="nucleotide sequence ID" value="NZ_CP012670.1"/>
</dbReference>
<evidence type="ECO:0000256" key="1">
    <source>
        <dbReference type="SAM" id="MobiDB-lite"/>
    </source>
</evidence>
<dbReference type="EMBL" id="CP012670">
    <property type="protein sequence ID" value="AUX25339.1"/>
    <property type="molecule type" value="Genomic_DNA"/>
</dbReference>
<proteinExistence type="predicted"/>
<organism evidence="2 3">
    <name type="scientific">Sorangium cellulosum</name>
    <name type="common">Polyangium cellulosum</name>
    <dbReference type="NCBI Taxonomy" id="56"/>
    <lineage>
        <taxon>Bacteria</taxon>
        <taxon>Pseudomonadati</taxon>
        <taxon>Myxococcota</taxon>
        <taxon>Polyangia</taxon>
        <taxon>Polyangiales</taxon>
        <taxon>Polyangiaceae</taxon>
        <taxon>Sorangium</taxon>
    </lineage>
</organism>
<feature type="region of interest" description="Disordered" evidence="1">
    <location>
        <begin position="287"/>
        <end position="331"/>
    </location>
</feature>
<name>A0A4P2Q7B7_SORCE</name>
<dbReference type="SUPFAM" id="SSF55874">
    <property type="entry name" value="ATPase domain of HSP90 chaperone/DNA topoisomerase II/histidine kinase"/>
    <property type="match status" value="1"/>
</dbReference>
<feature type="compositionally biased region" description="Low complexity" evidence="1">
    <location>
        <begin position="290"/>
        <end position="301"/>
    </location>
</feature>
<reference evidence="2 3" key="1">
    <citation type="submission" date="2015-09" db="EMBL/GenBank/DDBJ databases">
        <title>Sorangium comparison.</title>
        <authorList>
            <person name="Zaburannyi N."/>
            <person name="Bunk B."/>
            <person name="Overmann J."/>
            <person name="Mueller R."/>
        </authorList>
    </citation>
    <scope>NUCLEOTIDE SEQUENCE [LARGE SCALE GENOMIC DNA]</scope>
    <source>
        <strain evidence="2 3">So ceGT47</strain>
    </source>
</reference>
<dbReference type="AlphaFoldDB" id="A0A4P2Q7B7"/>
<gene>
    <name evidence="2" type="ORF">SOCEGT47_058830</name>
</gene>
<dbReference type="Proteomes" id="UP000295781">
    <property type="component" value="Chromosome"/>
</dbReference>
<dbReference type="OrthoDB" id="5481952at2"/>
<accession>A0A4P2Q7B7</accession>
<protein>
    <submittedName>
        <fullName evidence="2">Uncharacterized protein</fullName>
    </submittedName>
</protein>